<dbReference type="OrthoDB" id="6624420at2759"/>
<dbReference type="GeneID" id="100158746"/>
<evidence type="ECO:0000313" key="1">
    <source>
        <dbReference type="EnsemblMetazoa" id="XP_029345965.1"/>
    </source>
</evidence>
<organism evidence="1 2">
    <name type="scientific">Acyrthosiphon pisum</name>
    <name type="common">Pea aphid</name>
    <dbReference type="NCBI Taxonomy" id="7029"/>
    <lineage>
        <taxon>Eukaryota</taxon>
        <taxon>Metazoa</taxon>
        <taxon>Ecdysozoa</taxon>
        <taxon>Arthropoda</taxon>
        <taxon>Hexapoda</taxon>
        <taxon>Insecta</taxon>
        <taxon>Pterygota</taxon>
        <taxon>Neoptera</taxon>
        <taxon>Paraneoptera</taxon>
        <taxon>Hemiptera</taxon>
        <taxon>Sternorrhyncha</taxon>
        <taxon>Aphidomorpha</taxon>
        <taxon>Aphidoidea</taxon>
        <taxon>Aphididae</taxon>
        <taxon>Macrosiphini</taxon>
        <taxon>Acyrthosiphon</taxon>
    </lineage>
</organism>
<name>A0A8R2JTG4_ACYPI</name>
<dbReference type="Proteomes" id="UP000007819">
    <property type="component" value="Chromosome A2"/>
</dbReference>
<reference evidence="1" key="2">
    <citation type="submission" date="2022-06" db="UniProtKB">
        <authorList>
            <consortium name="EnsemblMetazoa"/>
        </authorList>
    </citation>
    <scope>IDENTIFICATION</scope>
</reference>
<sequence>MHNIILYYIIEDDDNFNYDMDHQSIEETEVTEDCEEANEAVKLITLESHEENEIEIHSDKRVWVKASDELFTDQIKEEIQECEYQTIVDVKDEIEEIEEVEEEEIKIQPTIVCEPLPPPPPPPPAIDIQVKKISASKVNLKTVKKPRGRMGRRPRPILPMTRPIASASTSHLEQASTQHQLIVPSTQMPGIAYQIFLGDNVKNSNNPVQYTMLQPRPVFLQPSQTSVSNTSPVVISQSYPMTRSQVPGPKVPKIAPKIASKTVCQAYCSFCYKLFKNLNEHVKECWANPESKSYKFRKIAPSTS</sequence>
<dbReference type="RefSeq" id="XP_029345965.1">
    <property type="nucleotide sequence ID" value="XM_029490105.1"/>
</dbReference>
<accession>A0A8R2JTG4</accession>
<dbReference type="AlphaFoldDB" id="A0A8R2JTG4"/>
<proteinExistence type="predicted"/>
<dbReference type="EnsemblMetazoa" id="XM_029490105.1">
    <property type="protein sequence ID" value="XP_029345965.1"/>
    <property type="gene ID" value="LOC100158746"/>
</dbReference>
<protein>
    <submittedName>
        <fullName evidence="1">Uncharacterized protein</fullName>
    </submittedName>
</protein>
<keyword evidence="2" id="KW-1185">Reference proteome</keyword>
<evidence type="ECO:0000313" key="2">
    <source>
        <dbReference type="Proteomes" id="UP000007819"/>
    </source>
</evidence>
<reference evidence="2" key="1">
    <citation type="submission" date="2010-06" db="EMBL/GenBank/DDBJ databases">
        <authorList>
            <person name="Jiang H."/>
            <person name="Abraham K."/>
            <person name="Ali S."/>
            <person name="Alsbrooks S.L."/>
            <person name="Anim B.N."/>
            <person name="Anosike U.S."/>
            <person name="Attaway T."/>
            <person name="Bandaranaike D.P."/>
            <person name="Battles P.K."/>
            <person name="Bell S.N."/>
            <person name="Bell A.V."/>
            <person name="Beltran B."/>
            <person name="Bickham C."/>
            <person name="Bustamante Y."/>
            <person name="Caleb T."/>
            <person name="Canada A."/>
            <person name="Cardenas V."/>
            <person name="Carter K."/>
            <person name="Chacko J."/>
            <person name="Chandrabose M.N."/>
            <person name="Chavez D."/>
            <person name="Chavez A."/>
            <person name="Chen L."/>
            <person name="Chu H.-S."/>
            <person name="Claassen K.J."/>
            <person name="Cockrell R."/>
            <person name="Collins M."/>
            <person name="Cooper J.A."/>
            <person name="Cree A."/>
            <person name="Curry S.M."/>
            <person name="Da Y."/>
            <person name="Dao M.D."/>
            <person name="Das B."/>
            <person name="Davila M.-L."/>
            <person name="Davy-Carroll L."/>
            <person name="Denson S."/>
            <person name="Dinh H."/>
            <person name="Ebong V.E."/>
            <person name="Edwards J.R."/>
            <person name="Egan A."/>
            <person name="El-Daye J."/>
            <person name="Escobedo L."/>
            <person name="Fernandez S."/>
            <person name="Fernando P.R."/>
            <person name="Flagg N."/>
            <person name="Forbes L.D."/>
            <person name="Fowler R.G."/>
            <person name="Fu Q."/>
            <person name="Gabisi R.A."/>
            <person name="Ganer J."/>
            <person name="Garbino Pronczuk A."/>
            <person name="Garcia R.M."/>
            <person name="Garner T."/>
            <person name="Garrett T.E."/>
            <person name="Gonzalez D.A."/>
            <person name="Hamid H."/>
            <person name="Hawkins E.S."/>
            <person name="Hirani K."/>
            <person name="Hogues M.E."/>
            <person name="Hollins B."/>
            <person name="Hsiao C.-H."/>
            <person name="Jabil R."/>
            <person name="James M.L."/>
            <person name="Jhangiani S.N."/>
            <person name="Johnson B."/>
            <person name="Johnson Q."/>
            <person name="Joshi V."/>
            <person name="Kalu J.B."/>
            <person name="Kam C."/>
            <person name="Kashfia A."/>
            <person name="Keebler J."/>
            <person name="Kisamo H."/>
            <person name="Kovar C.L."/>
            <person name="Lago L.A."/>
            <person name="Lai C.-Y."/>
            <person name="Laidlaw J."/>
            <person name="Lara F."/>
            <person name="Le T.-K."/>
            <person name="Lee S.L."/>
            <person name="Legall F.H."/>
            <person name="Lemon S.J."/>
            <person name="Lewis L.R."/>
            <person name="Li B."/>
            <person name="Liu Y."/>
            <person name="Liu Y.-S."/>
            <person name="Lopez J."/>
            <person name="Lozado R.J."/>
            <person name="Lu J."/>
            <person name="Madu R.C."/>
            <person name="Maheshwari M."/>
            <person name="Maheshwari R."/>
            <person name="Malloy K."/>
            <person name="Martinez E."/>
            <person name="Mathew T."/>
            <person name="Mercado I.C."/>
            <person name="Mercado C."/>
            <person name="Meyer B."/>
            <person name="Montgomery K."/>
            <person name="Morgan M.B."/>
            <person name="Munidasa M."/>
            <person name="Nazareth L.V."/>
            <person name="Nelson J."/>
            <person name="Ng B.M."/>
            <person name="Nguyen N.B."/>
            <person name="Nguyen P.Q."/>
            <person name="Nguyen T."/>
            <person name="Obregon M."/>
            <person name="Okwuonu G.O."/>
            <person name="Onwere C.G."/>
            <person name="Orozco G."/>
            <person name="Parra A."/>
            <person name="Patel S."/>
            <person name="Patil S."/>
            <person name="Perez A."/>
            <person name="Perez Y."/>
            <person name="Pham C."/>
            <person name="Primus E.L."/>
            <person name="Pu L.-L."/>
            <person name="Puazo M."/>
            <person name="Qin X."/>
            <person name="Quiroz J.B."/>
            <person name="Reese J."/>
            <person name="Richards S."/>
            <person name="Rives C.M."/>
            <person name="Robberts R."/>
            <person name="Ruiz S.J."/>
            <person name="Ruiz M.J."/>
            <person name="Santibanez J."/>
            <person name="Schneider B.W."/>
            <person name="Sisson I."/>
            <person name="Smith M."/>
            <person name="Sodergren E."/>
            <person name="Song X.-Z."/>
            <person name="Song B.B."/>
            <person name="Summersgill H."/>
            <person name="Thelus R."/>
            <person name="Thornton R.D."/>
            <person name="Trejos Z.Y."/>
            <person name="Usmani K."/>
            <person name="Vattathil S."/>
            <person name="Villasana D."/>
            <person name="Walker D.L."/>
            <person name="Wang S."/>
            <person name="Wang K."/>
            <person name="White C.S."/>
            <person name="Williams A.C."/>
            <person name="Williamson J."/>
            <person name="Wilson K."/>
            <person name="Woghiren I.O."/>
            <person name="Woodworth J.R."/>
            <person name="Worley K.C."/>
            <person name="Wright R.A."/>
            <person name="Wu W."/>
            <person name="Young L."/>
            <person name="Zhang L."/>
            <person name="Zhang J."/>
            <person name="Zhu Y."/>
            <person name="Muzny D.M."/>
            <person name="Weinstock G."/>
            <person name="Gibbs R.A."/>
        </authorList>
    </citation>
    <scope>NUCLEOTIDE SEQUENCE [LARGE SCALE GENOMIC DNA]</scope>
    <source>
        <strain evidence="2">LSR1</strain>
    </source>
</reference>